<dbReference type="Proteomes" id="UP000823615">
    <property type="component" value="Unassembled WGS sequence"/>
</dbReference>
<dbReference type="PANTHER" id="PTHR48100">
    <property type="entry name" value="BROAD-SPECIFICITY PHOSPHATASE YOR283W-RELATED"/>
    <property type="match status" value="1"/>
</dbReference>
<dbReference type="InterPro" id="IPR029033">
    <property type="entry name" value="His_PPase_superfam"/>
</dbReference>
<proteinExistence type="predicted"/>
<dbReference type="PANTHER" id="PTHR48100:SF1">
    <property type="entry name" value="HISTIDINE PHOSPHATASE FAMILY PROTEIN-RELATED"/>
    <property type="match status" value="1"/>
</dbReference>
<dbReference type="Pfam" id="PF00300">
    <property type="entry name" value="His_Phos_1"/>
    <property type="match status" value="1"/>
</dbReference>
<protein>
    <submittedName>
        <fullName evidence="4">Histidine phosphatase family protein</fullName>
    </submittedName>
</protein>
<evidence type="ECO:0000256" key="3">
    <source>
        <dbReference type="PIRSR" id="PIRSR613078-2"/>
    </source>
</evidence>
<dbReference type="GO" id="GO:0005737">
    <property type="term" value="C:cytoplasm"/>
    <property type="evidence" value="ECO:0007669"/>
    <property type="project" value="TreeGrafter"/>
</dbReference>
<evidence type="ECO:0000313" key="5">
    <source>
        <dbReference type="Proteomes" id="UP000823615"/>
    </source>
</evidence>
<accession>A0A9D9H559</accession>
<sequence length="196" mass="22365">MSFVLTLVRHGESTANVRHMLSGWLDVDLTDHGRAELNELKEKVLYPQSDIYFSSSLKRCVETCHILFPDKVPIIDDKFKEVNFHSMEGWVLSTKEEIDSYFQSWVSDEAYLDEETLSDVKIRGARAILETVEDCYQQGLSSATIVMHSGIMRAAIIELFNLPEKQFNEMTVPNGLGYVLSFSSDLSPLSFYELHT</sequence>
<dbReference type="Gene3D" id="3.40.50.1240">
    <property type="entry name" value="Phosphoglycerate mutase-like"/>
    <property type="match status" value="1"/>
</dbReference>
<name>A0A9D9H559_9SPIO</name>
<organism evidence="4 5">
    <name type="scientific">Candidatus Ornithospirochaeta stercoripullorum</name>
    <dbReference type="NCBI Taxonomy" id="2840899"/>
    <lineage>
        <taxon>Bacteria</taxon>
        <taxon>Pseudomonadati</taxon>
        <taxon>Spirochaetota</taxon>
        <taxon>Spirochaetia</taxon>
        <taxon>Spirochaetales</taxon>
        <taxon>Spirochaetaceae</taxon>
        <taxon>Spirochaetaceae incertae sedis</taxon>
        <taxon>Candidatus Ornithospirochaeta</taxon>
    </lineage>
</organism>
<gene>
    <name evidence="4" type="ORF">IAA97_07280</name>
</gene>
<reference evidence="4" key="2">
    <citation type="journal article" date="2021" name="PeerJ">
        <title>Extensive microbial diversity within the chicken gut microbiome revealed by metagenomics and culture.</title>
        <authorList>
            <person name="Gilroy R."/>
            <person name="Ravi A."/>
            <person name="Getino M."/>
            <person name="Pursley I."/>
            <person name="Horton D.L."/>
            <person name="Alikhan N.F."/>
            <person name="Baker D."/>
            <person name="Gharbi K."/>
            <person name="Hall N."/>
            <person name="Watson M."/>
            <person name="Adriaenssens E.M."/>
            <person name="Foster-Nyarko E."/>
            <person name="Jarju S."/>
            <person name="Secka A."/>
            <person name="Antonio M."/>
            <person name="Oren A."/>
            <person name="Chaudhuri R.R."/>
            <person name="La Ragione R."/>
            <person name="Hildebrand F."/>
            <person name="Pallen M.J."/>
        </authorList>
    </citation>
    <scope>NUCLEOTIDE SEQUENCE</scope>
    <source>
        <strain evidence="4">7293</strain>
    </source>
</reference>
<dbReference type="AlphaFoldDB" id="A0A9D9H559"/>
<dbReference type="CDD" id="cd07067">
    <property type="entry name" value="HP_PGM_like"/>
    <property type="match status" value="1"/>
</dbReference>
<keyword evidence="2" id="KW-0413">Isomerase</keyword>
<dbReference type="InterPro" id="IPR013078">
    <property type="entry name" value="His_Pase_superF_clade-1"/>
</dbReference>
<comment type="caution">
    <text evidence="4">The sequence shown here is derived from an EMBL/GenBank/DDBJ whole genome shotgun (WGS) entry which is preliminary data.</text>
</comment>
<evidence type="ECO:0000256" key="2">
    <source>
        <dbReference type="ARBA" id="ARBA00023235"/>
    </source>
</evidence>
<dbReference type="EMBL" id="JADIMT010000085">
    <property type="protein sequence ID" value="MBO8436761.1"/>
    <property type="molecule type" value="Genomic_DNA"/>
</dbReference>
<dbReference type="InterPro" id="IPR050275">
    <property type="entry name" value="PGM_Phosphatase"/>
</dbReference>
<evidence type="ECO:0000256" key="1">
    <source>
        <dbReference type="ARBA" id="ARBA00023152"/>
    </source>
</evidence>
<feature type="binding site" evidence="3">
    <location>
        <position position="59"/>
    </location>
    <ligand>
        <name>substrate</name>
    </ligand>
</feature>
<dbReference type="SMART" id="SM00855">
    <property type="entry name" value="PGAM"/>
    <property type="match status" value="1"/>
</dbReference>
<evidence type="ECO:0000313" key="4">
    <source>
        <dbReference type="EMBL" id="MBO8436761.1"/>
    </source>
</evidence>
<reference evidence="4" key="1">
    <citation type="submission" date="2020-10" db="EMBL/GenBank/DDBJ databases">
        <authorList>
            <person name="Gilroy R."/>
        </authorList>
    </citation>
    <scope>NUCLEOTIDE SEQUENCE</scope>
    <source>
        <strain evidence="4">7293</strain>
    </source>
</reference>
<dbReference type="InterPro" id="IPR001345">
    <property type="entry name" value="PG/BPGM_mutase_AS"/>
</dbReference>
<dbReference type="GO" id="GO:0016791">
    <property type="term" value="F:phosphatase activity"/>
    <property type="evidence" value="ECO:0007669"/>
    <property type="project" value="TreeGrafter"/>
</dbReference>
<dbReference type="SUPFAM" id="SSF53254">
    <property type="entry name" value="Phosphoglycerate mutase-like"/>
    <property type="match status" value="1"/>
</dbReference>
<feature type="binding site" evidence="3">
    <location>
        <begin position="9"/>
        <end position="16"/>
    </location>
    <ligand>
        <name>substrate</name>
    </ligand>
</feature>
<dbReference type="PROSITE" id="PS00175">
    <property type="entry name" value="PG_MUTASE"/>
    <property type="match status" value="1"/>
</dbReference>
<keyword evidence="1" id="KW-0324">Glycolysis</keyword>